<feature type="domain" description="RING-type" evidence="10">
    <location>
        <begin position="27"/>
        <end position="65"/>
    </location>
</feature>
<name>A0A7J6LRC3_PEROL</name>
<dbReference type="PANTHER" id="PTHR42873:SF1">
    <property type="entry name" value="S-ADENOSYLMETHIONINE-DEPENDENT METHYLTRANSFERASE DOMAIN-CONTAINING PROTEIN"/>
    <property type="match status" value="1"/>
</dbReference>
<keyword evidence="4" id="KW-0479">Metal-binding</keyword>
<reference evidence="11 12" key="1">
    <citation type="submission" date="2020-04" db="EMBL/GenBank/DDBJ databases">
        <title>Perkinsus olseni comparative genomics.</title>
        <authorList>
            <person name="Bogema D.R."/>
        </authorList>
    </citation>
    <scope>NUCLEOTIDE SEQUENCE [LARGE SCALE GENOMIC DNA]</scope>
    <source>
        <strain evidence="11">ATCC PRA-179</strain>
    </source>
</reference>
<keyword evidence="1" id="KW-0489">Methyltransferase</keyword>
<keyword evidence="6" id="KW-0862">Zinc</keyword>
<evidence type="ECO:0000259" key="10">
    <source>
        <dbReference type="PROSITE" id="PS50089"/>
    </source>
</evidence>
<dbReference type="PROSITE" id="PS00518">
    <property type="entry name" value="ZF_RING_1"/>
    <property type="match status" value="1"/>
</dbReference>
<feature type="transmembrane region" description="Helical" evidence="9">
    <location>
        <begin position="375"/>
        <end position="396"/>
    </location>
</feature>
<dbReference type="Gene3D" id="3.40.50.150">
    <property type="entry name" value="Vaccinia Virus protein VP39"/>
    <property type="match status" value="1"/>
</dbReference>
<dbReference type="CDD" id="cd02440">
    <property type="entry name" value="AdoMet_MTases"/>
    <property type="match status" value="1"/>
</dbReference>
<dbReference type="GO" id="GO:0008270">
    <property type="term" value="F:zinc ion binding"/>
    <property type="evidence" value="ECO:0007669"/>
    <property type="project" value="UniProtKB-KW"/>
</dbReference>
<evidence type="ECO:0000256" key="3">
    <source>
        <dbReference type="ARBA" id="ARBA00022691"/>
    </source>
</evidence>
<evidence type="ECO:0000256" key="6">
    <source>
        <dbReference type="ARBA" id="ARBA00022833"/>
    </source>
</evidence>
<dbReference type="InterPro" id="IPR013083">
    <property type="entry name" value="Znf_RING/FYVE/PHD"/>
</dbReference>
<dbReference type="PANTHER" id="PTHR42873">
    <property type="entry name" value="RIBOSOMAL RNA LARGE SUBUNIT METHYLTRANSFERASE"/>
    <property type="match status" value="1"/>
</dbReference>
<dbReference type="InterPro" id="IPR001841">
    <property type="entry name" value="Znf_RING"/>
</dbReference>
<keyword evidence="2" id="KW-0808">Transferase</keyword>
<dbReference type="SMART" id="SM00184">
    <property type="entry name" value="RING"/>
    <property type="match status" value="1"/>
</dbReference>
<dbReference type="PROSITE" id="PS50089">
    <property type="entry name" value="ZF_RING_2"/>
    <property type="match status" value="1"/>
</dbReference>
<evidence type="ECO:0000256" key="1">
    <source>
        <dbReference type="ARBA" id="ARBA00022603"/>
    </source>
</evidence>
<accession>A0A7J6LRC3</accession>
<keyword evidence="9" id="KW-0472">Membrane</keyword>
<keyword evidence="5 7" id="KW-0863">Zinc-finger</keyword>
<sequence length="882" mass="97777">MIDSPVNGMGDNNKSKEDDRTMTTFECPICLRLLVEPVTTACGHTFCKYCITKTMDHRQLCPSCRAPCPFIGSTNVMVANLIQQRHALIDVVVHPVNRFPEEYALRSKEVKELEEEEKANAPSDDADGSAQGVFFPFIRLPHGSVLFPYGNRQSFIVTDEEADAARAVWRGGAARSVVAQIDGDGGDDEPSILGEILQVRGGRIWFVGRGRIEGVGLETYTNTSGFKVRKYSTTAVRDDAGSNQQEQQEEEQEQRDDIVGVAEACLAILYDDRLPMTGEMGINKFNQLHDNRSRPTRTQLQAMRPLEFEKLSFWLCSCLKAPLSLRLEWLRSRDTMRRMQSIKDYMSNAGANQIINLQEDAAGGSDIRAERSVRIIVFLPLVMVLVVVLMLVHTLVTRHFLGVIFEVQRKIGRPVWEISYRMNLPLLGFEPARLADSIFPPALLSSCTILPFYVDIVLVLAGTAAHQKHYVHRNLILNWDELPTANGSAPVMCGISVGGKPEVSGWGMLTTGSSARSFALRIMHDTTVDGSLGATSFDDPLEAISGWFASRLAQAIAARMSMFDTSDRRAYRVLNYEGDGVTGVALDVYESIAVVYVSAQWVCMEGLKERFERIILETVPRVAQVVWRFRRDLLAADGGDGIDKRSDESVALTIEENSLKFSVDVGGGKKTGWFLDQSDNRRKLMEYVRRNRVGSVADLCCYTGGFAIHAAAGGAKRVVGVDVQERSIVNAKANAELNGTEIASKIEWMVSDVGDFCREGGTEEFDLIVLDPPNIVKAGDDDHRLPKRTLRKFAELSLGRINRLKGGCLWVFSCSHELSKEGVLEEVVGGAAVRAGRRVRVAEQLEASIDHMYSPYHANSKHLRGLVVMVEPEATECTHMPC</sequence>
<dbReference type="InterPro" id="IPR017907">
    <property type="entry name" value="Znf_RING_CS"/>
</dbReference>
<feature type="region of interest" description="Disordered" evidence="8">
    <location>
        <begin position="237"/>
        <end position="256"/>
    </location>
</feature>
<evidence type="ECO:0000256" key="4">
    <source>
        <dbReference type="ARBA" id="ARBA00022723"/>
    </source>
</evidence>
<evidence type="ECO:0000313" key="12">
    <source>
        <dbReference type="Proteomes" id="UP000570595"/>
    </source>
</evidence>
<keyword evidence="9" id="KW-0812">Transmembrane</keyword>
<dbReference type="InterPro" id="IPR019614">
    <property type="entry name" value="SAM-dep_methyl-trfase"/>
</dbReference>
<dbReference type="Pfam" id="PF10672">
    <property type="entry name" value="Methyltrans_SAM"/>
    <property type="match status" value="1"/>
</dbReference>
<feature type="transmembrane region" description="Helical" evidence="9">
    <location>
        <begin position="311"/>
        <end position="329"/>
    </location>
</feature>
<evidence type="ECO:0000256" key="5">
    <source>
        <dbReference type="ARBA" id="ARBA00022771"/>
    </source>
</evidence>
<gene>
    <name evidence="11" type="ORF">FOZ61_002961</name>
</gene>
<dbReference type="AlphaFoldDB" id="A0A7J6LRC3"/>
<comment type="caution">
    <text evidence="11">The sequence shown here is derived from an EMBL/GenBank/DDBJ whole genome shotgun (WGS) entry which is preliminary data.</text>
</comment>
<dbReference type="EMBL" id="JABAHT010000188">
    <property type="protein sequence ID" value="KAF4661763.1"/>
    <property type="molecule type" value="Genomic_DNA"/>
</dbReference>
<evidence type="ECO:0000313" key="11">
    <source>
        <dbReference type="EMBL" id="KAF4661763.1"/>
    </source>
</evidence>
<dbReference type="Gene3D" id="3.30.40.10">
    <property type="entry name" value="Zinc/RING finger domain, C3HC4 (zinc finger)"/>
    <property type="match status" value="1"/>
</dbReference>
<evidence type="ECO:0000256" key="2">
    <source>
        <dbReference type="ARBA" id="ARBA00022679"/>
    </source>
</evidence>
<evidence type="ECO:0000256" key="8">
    <source>
        <dbReference type="SAM" id="MobiDB-lite"/>
    </source>
</evidence>
<evidence type="ECO:0000256" key="9">
    <source>
        <dbReference type="SAM" id="Phobius"/>
    </source>
</evidence>
<proteinExistence type="predicted"/>
<evidence type="ECO:0000256" key="7">
    <source>
        <dbReference type="PROSITE-ProRule" id="PRU00175"/>
    </source>
</evidence>
<dbReference type="GO" id="GO:0008168">
    <property type="term" value="F:methyltransferase activity"/>
    <property type="evidence" value="ECO:0007669"/>
    <property type="project" value="UniProtKB-KW"/>
</dbReference>
<dbReference type="Gene3D" id="3.30.750.80">
    <property type="entry name" value="RNA methyltransferase domain (HRMD) like"/>
    <property type="match status" value="1"/>
</dbReference>
<dbReference type="InterPro" id="IPR029063">
    <property type="entry name" value="SAM-dependent_MTases_sf"/>
</dbReference>
<organism evidence="11 12">
    <name type="scientific">Perkinsus olseni</name>
    <name type="common">Perkinsus atlanticus</name>
    <dbReference type="NCBI Taxonomy" id="32597"/>
    <lineage>
        <taxon>Eukaryota</taxon>
        <taxon>Sar</taxon>
        <taxon>Alveolata</taxon>
        <taxon>Perkinsozoa</taxon>
        <taxon>Perkinsea</taxon>
        <taxon>Perkinsida</taxon>
        <taxon>Perkinsidae</taxon>
        <taxon>Perkinsus</taxon>
    </lineage>
</organism>
<dbReference type="SUPFAM" id="SSF57850">
    <property type="entry name" value="RING/U-box"/>
    <property type="match status" value="1"/>
</dbReference>
<protein>
    <recommendedName>
        <fullName evidence="10">RING-type domain-containing protein</fullName>
    </recommendedName>
</protein>
<keyword evidence="3" id="KW-0949">S-adenosyl-L-methionine</keyword>
<dbReference type="Proteomes" id="UP000570595">
    <property type="component" value="Unassembled WGS sequence"/>
</dbReference>
<dbReference type="Pfam" id="PF13923">
    <property type="entry name" value="zf-C3HC4_2"/>
    <property type="match status" value="1"/>
</dbReference>
<dbReference type="OrthoDB" id="269872at2759"/>
<dbReference type="SUPFAM" id="SSF53335">
    <property type="entry name" value="S-adenosyl-L-methionine-dependent methyltransferases"/>
    <property type="match status" value="1"/>
</dbReference>
<keyword evidence="9" id="KW-1133">Transmembrane helix</keyword>
<dbReference type="CDD" id="cd16514">
    <property type="entry name" value="RING-HC_LONFs_rpt2"/>
    <property type="match status" value="1"/>
</dbReference>
<dbReference type="GO" id="GO:0032259">
    <property type="term" value="P:methylation"/>
    <property type="evidence" value="ECO:0007669"/>
    <property type="project" value="UniProtKB-KW"/>
</dbReference>